<evidence type="ECO:0000256" key="8">
    <source>
        <dbReference type="SAM" id="MobiDB-lite"/>
    </source>
</evidence>
<dbReference type="GO" id="GO:0005929">
    <property type="term" value="C:cilium"/>
    <property type="evidence" value="ECO:0007669"/>
    <property type="project" value="UniProtKB-SubCell"/>
</dbReference>
<feature type="region of interest" description="Disordered" evidence="8">
    <location>
        <begin position="322"/>
        <end position="402"/>
    </location>
</feature>
<dbReference type="HOGENOM" id="CLU_034981_1_0_1"/>
<reference evidence="10" key="1">
    <citation type="journal article" date="2006" name="PLoS Biol.">
        <title>Macronuclear genome sequence of the ciliate Tetrahymena thermophila, a model eukaryote.</title>
        <authorList>
            <person name="Eisen J.A."/>
            <person name="Coyne R.S."/>
            <person name="Wu M."/>
            <person name="Wu D."/>
            <person name="Thiagarajan M."/>
            <person name="Wortman J.R."/>
            <person name="Badger J.H."/>
            <person name="Ren Q."/>
            <person name="Amedeo P."/>
            <person name="Jones K.M."/>
            <person name="Tallon L.J."/>
            <person name="Delcher A.L."/>
            <person name="Salzberg S.L."/>
            <person name="Silva J.C."/>
            <person name="Haas B.J."/>
            <person name="Majoros W.H."/>
            <person name="Farzad M."/>
            <person name="Carlton J.M."/>
            <person name="Smith R.K. Jr."/>
            <person name="Garg J."/>
            <person name="Pearlman R.E."/>
            <person name="Karrer K.M."/>
            <person name="Sun L."/>
            <person name="Manning G."/>
            <person name="Elde N.C."/>
            <person name="Turkewitz A.P."/>
            <person name="Asai D.J."/>
            <person name="Wilkes D.E."/>
            <person name="Wang Y."/>
            <person name="Cai H."/>
            <person name="Collins K."/>
            <person name="Stewart B.A."/>
            <person name="Lee S.R."/>
            <person name="Wilamowska K."/>
            <person name="Weinberg Z."/>
            <person name="Ruzzo W.L."/>
            <person name="Wloga D."/>
            <person name="Gaertig J."/>
            <person name="Frankel J."/>
            <person name="Tsao C.-C."/>
            <person name="Gorovsky M.A."/>
            <person name="Keeling P.J."/>
            <person name="Waller R.F."/>
            <person name="Patron N.J."/>
            <person name="Cherry J.M."/>
            <person name="Stover N.A."/>
            <person name="Krieger C.J."/>
            <person name="del Toro C."/>
            <person name="Ryder H.F."/>
            <person name="Williamson S.C."/>
            <person name="Barbeau R.A."/>
            <person name="Hamilton E.P."/>
            <person name="Orias E."/>
        </authorList>
    </citation>
    <scope>NUCLEOTIDE SEQUENCE [LARGE SCALE GENOMIC DNA]</scope>
    <source>
        <strain evidence="10">SB210</strain>
    </source>
</reference>
<accession>Q228X0</accession>
<organism evidence="9 10">
    <name type="scientific">Tetrahymena thermophila (strain SB210)</name>
    <dbReference type="NCBI Taxonomy" id="312017"/>
    <lineage>
        <taxon>Eukaryota</taxon>
        <taxon>Sar</taxon>
        <taxon>Alveolata</taxon>
        <taxon>Ciliophora</taxon>
        <taxon>Intramacronucleata</taxon>
        <taxon>Oligohymenophorea</taxon>
        <taxon>Hymenostomatida</taxon>
        <taxon>Tetrahymenina</taxon>
        <taxon>Tetrahymenidae</taxon>
        <taxon>Tetrahymena</taxon>
    </lineage>
</organism>
<evidence type="ECO:0000256" key="5">
    <source>
        <dbReference type="ARBA" id="ARBA00023069"/>
    </source>
</evidence>
<dbReference type="Pfam" id="PF10234">
    <property type="entry name" value="Cluap1"/>
    <property type="match status" value="1"/>
</dbReference>
<gene>
    <name evidence="9" type="ORF">TTHERM_01474510</name>
</gene>
<dbReference type="PANTHER" id="PTHR21547">
    <property type="entry name" value="CLUSTERIN ASSOCIATED PROTEIN 1"/>
    <property type="match status" value="1"/>
</dbReference>
<dbReference type="AlphaFoldDB" id="Q228X0"/>
<sequence length="402" mass="46264">MSYRELRNFCEMMRALGYSRLISMENFRKPNFELVADILYWLATRVDPQADIPEQIDEERHRVEFIKAIATLFASKIRIKLNTRKLYQADGHAVQEIIKVATVLYKAYNSSPGDEEENAGFTLPSKLSNIKAHRAIANDITEIAQKLFDSLNKENDLQQHRDKALQFLDNISRNLESNSEQAYIEQCVREIIKQQDQGIIDMQNYVSNLEKEQKNIEDKTKKLTIELQKQQTLLYNLKVMKPAYMEEYIRLEYELEKLYQIYIEKFRNLDYLENELDQYNLIEKKKQDEKNRRLEINKAKSTAAYTKKLIGDDLDDSILDGAGNAGGKKGERKVDSRDGNSKGNSNASRGREQMKFGGKGMQNAVEEEEESIEGDDGEGESEGDLEEDSQGGDGEGSDDDNF</sequence>
<dbReference type="GO" id="GO:0060271">
    <property type="term" value="P:cilium assembly"/>
    <property type="evidence" value="ECO:0007669"/>
    <property type="project" value="TreeGrafter"/>
</dbReference>
<keyword evidence="6" id="KW-0966">Cell projection</keyword>
<dbReference type="InterPro" id="IPR019366">
    <property type="entry name" value="Clusterin-associated_protein-1"/>
</dbReference>
<name>Q228X0_TETTS</name>
<feature type="compositionally biased region" description="Basic and acidic residues" evidence="8">
    <location>
        <begin position="328"/>
        <end position="340"/>
    </location>
</feature>
<dbReference type="InParanoid" id="Q228X0"/>
<dbReference type="STRING" id="312017.Q228X0"/>
<dbReference type="eggNOG" id="KOG3647">
    <property type="taxonomic scope" value="Eukaryota"/>
</dbReference>
<comment type="similarity">
    <text evidence="2">Belongs to the CLUAP1 family.</text>
</comment>
<proteinExistence type="inferred from homology"/>
<evidence type="ECO:0000313" key="10">
    <source>
        <dbReference type="Proteomes" id="UP000009168"/>
    </source>
</evidence>
<evidence type="ECO:0000256" key="3">
    <source>
        <dbReference type="ARBA" id="ARBA00022794"/>
    </source>
</evidence>
<evidence type="ECO:0000256" key="1">
    <source>
        <dbReference type="ARBA" id="ARBA00004138"/>
    </source>
</evidence>
<dbReference type="GO" id="GO:0030992">
    <property type="term" value="C:intraciliary transport particle B"/>
    <property type="evidence" value="ECO:0007669"/>
    <property type="project" value="TreeGrafter"/>
</dbReference>
<protein>
    <submittedName>
        <fullName evidence="9">Clusterin-associated protein</fullName>
    </submittedName>
</protein>
<dbReference type="GO" id="GO:0005815">
    <property type="term" value="C:microtubule organizing center"/>
    <property type="evidence" value="ECO:0007669"/>
    <property type="project" value="TreeGrafter"/>
</dbReference>
<dbReference type="RefSeq" id="XP_001029502.1">
    <property type="nucleotide sequence ID" value="XM_001029502.3"/>
</dbReference>
<evidence type="ECO:0000256" key="4">
    <source>
        <dbReference type="ARBA" id="ARBA00023054"/>
    </source>
</evidence>
<dbReference type="OrthoDB" id="438545at2759"/>
<keyword evidence="5" id="KW-0969">Cilium</keyword>
<dbReference type="KEGG" id="tet:TTHERM_01474510"/>
<dbReference type="OMA" id="RKVYGNM"/>
<dbReference type="EMBL" id="GG662543">
    <property type="protein sequence ID" value="EAR81839.1"/>
    <property type="molecule type" value="Genomic_DNA"/>
</dbReference>
<keyword evidence="3" id="KW-0970">Cilium biogenesis/degradation</keyword>
<feature type="compositionally biased region" description="Acidic residues" evidence="8">
    <location>
        <begin position="365"/>
        <end position="402"/>
    </location>
</feature>
<evidence type="ECO:0000256" key="2">
    <source>
        <dbReference type="ARBA" id="ARBA00008340"/>
    </source>
</evidence>
<evidence type="ECO:0000256" key="7">
    <source>
        <dbReference type="SAM" id="Coils"/>
    </source>
</evidence>
<keyword evidence="10" id="KW-1185">Reference proteome</keyword>
<keyword evidence="4 7" id="KW-0175">Coiled coil</keyword>
<evidence type="ECO:0000256" key="6">
    <source>
        <dbReference type="ARBA" id="ARBA00023273"/>
    </source>
</evidence>
<comment type="subcellular location">
    <subcellularLocation>
        <location evidence="1">Cell projection</location>
        <location evidence="1">Cilium</location>
    </subcellularLocation>
</comment>
<dbReference type="Proteomes" id="UP000009168">
    <property type="component" value="Unassembled WGS sequence"/>
</dbReference>
<feature type="coiled-coil region" evidence="7">
    <location>
        <begin position="199"/>
        <end position="229"/>
    </location>
</feature>
<evidence type="ECO:0000313" key="9">
    <source>
        <dbReference type="EMBL" id="EAR81839.1"/>
    </source>
</evidence>
<dbReference type="GeneID" id="7831698"/>
<dbReference type="PANTHER" id="PTHR21547:SF0">
    <property type="entry name" value="CLUSTERIN-ASSOCIATED PROTEIN 1"/>
    <property type="match status" value="1"/>
</dbReference>